<gene>
    <name evidence="1" type="ORF">AVDCRST_MAG50-227</name>
</gene>
<name>A0A6J4H813_9ACTN</name>
<dbReference type="EMBL" id="CADCTF010000017">
    <property type="protein sequence ID" value="CAA9216190.1"/>
    <property type="molecule type" value="Genomic_DNA"/>
</dbReference>
<reference evidence="1" key="1">
    <citation type="submission" date="2020-02" db="EMBL/GenBank/DDBJ databases">
        <authorList>
            <person name="Meier V. D."/>
        </authorList>
    </citation>
    <scope>NUCLEOTIDE SEQUENCE</scope>
    <source>
        <strain evidence="1">AVDCRST_MAG50</strain>
    </source>
</reference>
<sequence length="46" mass="4874">MARAQHNDIDLSLTETMPSGARAELVTDVTCIELDASAGSASRRGR</sequence>
<protein>
    <submittedName>
        <fullName evidence="1">Uncharacterized protein</fullName>
    </submittedName>
</protein>
<proteinExistence type="predicted"/>
<dbReference type="AlphaFoldDB" id="A0A6J4H813"/>
<organism evidence="1">
    <name type="scientific">uncultured Acidimicrobiales bacterium</name>
    <dbReference type="NCBI Taxonomy" id="310071"/>
    <lineage>
        <taxon>Bacteria</taxon>
        <taxon>Bacillati</taxon>
        <taxon>Actinomycetota</taxon>
        <taxon>Acidimicrobiia</taxon>
        <taxon>Acidimicrobiales</taxon>
        <taxon>environmental samples</taxon>
    </lineage>
</organism>
<accession>A0A6J4H813</accession>
<evidence type="ECO:0000313" key="1">
    <source>
        <dbReference type="EMBL" id="CAA9216190.1"/>
    </source>
</evidence>